<feature type="compositionally biased region" description="Low complexity" evidence="1">
    <location>
        <begin position="172"/>
        <end position="183"/>
    </location>
</feature>
<organism evidence="2 3">
    <name type="scientific">Purpureocillium takamizusanense</name>
    <dbReference type="NCBI Taxonomy" id="2060973"/>
    <lineage>
        <taxon>Eukaryota</taxon>
        <taxon>Fungi</taxon>
        <taxon>Dikarya</taxon>
        <taxon>Ascomycota</taxon>
        <taxon>Pezizomycotina</taxon>
        <taxon>Sordariomycetes</taxon>
        <taxon>Hypocreomycetidae</taxon>
        <taxon>Hypocreales</taxon>
        <taxon>Ophiocordycipitaceae</taxon>
        <taxon>Purpureocillium</taxon>
    </lineage>
</organism>
<gene>
    <name evidence="2" type="ORF">JDV02_007348</name>
</gene>
<evidence type="ECO:0000313" key="3">
    <source>
        <dbReference type="Proteomes" id="UP000829364"/>
    </source>
</evidence>
<feature type="compositionally biased region" description="Polar residues" evidence="1">
    <location>
        <begin position="133"/>
        <end position="147"/>
    </location>
</feature>
<dbReference type="OrthoDB" id="3439935at2759"/>
<feature type="compositionally biased region" description="Polar residues" evidence="1">
    <location>
        <begin position="571"/>
        <end position="604"/>
    </location>
</feature>
<feature type="compositionally biased region" description="Basic residues" evidence="1">
    <location>
        <begin position="240"/>
        <end position="249"/>
    </location>
</feature>
<feature type="region of interest" description="Disordered" evidence="1">
    <location>
        <begin position="481"/>
        <end position="710"/>
    </location>
</feature>
<feature type="region of interest" description="Disordered" evidence="1">
    <location>
        <begin position="47"/>
        <end position="325"/>
    </location>
</feature>
<feature type="compositionally biased region" description="Polar residues" evidence="1">
    <location>
        <begin position="654"/>
        <end position="679"/>
    </location>
</feature>
<keyword evidence="3" id="KW-1185">Reference proteome</keyword>
<protein>
    <submittedName>
        <fullName evidence="2">Uncharacterized protein</fullName>
    </submittedName>
</protein>
<feature type="compositionally biased region" description="Polar residues" evidence="1">
    <location>
        <begin position="612"/>
        <end position="624"/>
    </location>
</feature>
<feature type="compositionally biased region" description="Basic and acidic residues" evidence="1">
    <location>
        <begin position="259"/>
        <end position="309"/>
    </location>
</feature>
<feature type="compositionally biased region" description="Basic and acidic residues" evidence="1">
    <location>
        <begin position="70"/>
        <end position="88"/>
    </location>
</feature>
<dbReference type="AlphaFoldDB" id="A0A9Q8QMV3"/>
<dbReference type="EMBL" id="CP086360">
    <property type="protein sequence ID" value="UNI21352.1"/>
    <property type="molecule type" value="Genomic_DNA"/>
</dbReference>
<accession>A0A9Q8QMV3</accession>
<name>A0A9Q8QMV3_9HYPO</name>
<feature type="compositionally biased region" description="Low complexity" evidence="1">
    <location>
        <begin position="680"/>
        <end position="696"/>
    </location>
</feature>
<dbReference type="RefSeq" id="XP_047844833.1">
    <property type="nucleotide sequence ID" value="XM_047988835.1"/>
</dbReference>
<evidence type="ECO:0000313" key="2">
    <source>
        <dbReference type="EMBL" id="UNI21352.1"/>
    </source>
</evidence>
<feature type="compositionally biased region" description="Polar residues" evidence="1">
    <location>
        <begin position="517"/>
        <end position="542"/>
    </location>
</feature>
<dbReference type="GeneID" id="72069296"/>
<evidence type="ECO:0000256" key="1">
    <source>
        <dbReference type="SAM" id="MobiDB-lite"/>
    </source>
</evidence>
<feature type="compositionally biased region" description="Basic and acidic residues" evidence="1">
    <location>
        <begin position="197"/>
        <end position="211"/>
    </location>
</feature>
<dbReference type="KEGG" id="ptkz:JDV02_007348"/>
<dbReference type="Proteomes" id="UP000829364">
    <property type="component" value="Chromosome 7"/>
</dbReference>
<reference evidence="2" key="1">
    <citation type="submission" date="2021-11" db="EMBL/GenBank/DDBJ databases">
        <title>Purpureocillium_takamizusanense_genome.</title>
        <authorList>
            <person name="Nguyen N.-H."/>
        </authorList>
    </citation>
    <scope>NUCLEOTIDE SEQUENCE</scope>
    <source>
        <strain evidence="2">PT3</strain>
    </source>
</reference>
<feature type="compositionally biased region" description="Gly residues" evidence="1">
    <location>
        <begin position="554"/>
        <end position="569"/>
    </location>
</feature>
<feature type="compositionally biased region" description="Basic and acidic residues" evidence="1">
    <location>
        <begin position="121"/>
        <end position="132"/>
    </location>
</feature>
<proteinExistence type="predicted"/>
<feature type="compositionally biased region" description="Basic residues" evidence="1">
    <location>
        <begin position="187"/>
        <end position="196"/>
    </location>
</feature>
<sequence length="710" mass="75466">MTQRKGLGGKYPATFSEWVCGISIEDALGPRNPPQPPPQRKVVRVEITTDDETEEDSLKVTYPRTSRVSSRQEPDVIVKKVRFEDTPKKSALKKTATVVTESDTDPSSKDGAADSESSDTAPEKTSDPDKNGTDQSTSEASSDTEGSSKCAKCAQRRKRAGSNAKDSEKQCASDSEASQSSTDSTRKGKKHGKQAKPRKDADTAAKEKNDASEADDEASDTGRTSADESDAPPSKDNAKNKQKASKKGSGKQPQASSDKGQKAQKKQEPQHSKEQPSKSAKTESKKKQKDSEKRNEVGKQRHDNKKGDYPEAYLKPHPRRPHLIEPIRAEVVQTEKVIEGPEDPPPNAYYDPEHGVLRVYHGPVYGNHYSQGLYPRRDASARPLPIGMPHPLHNPYYHGFNQAPPQQSGGNEPVTQGMPMPAWGSMYPPPGFLTGYQAGTYGPWQPDVNTNNAYAANNTATDINVTGTQGVFSLVEDKSGTASSNLRDKDGQNNITPGGFQAFQGHDNPYLPKRTRSTFSTYGSRVPSNASQASKANATAGSNADAKATVPGNDGPGDTGAGKSSGGAWGNNAQNNSPDQQQNQWGSTDHQNHGWDSSQQTNGAGNDGGWGSASNGQNGETNGNSGWGNDNDHADNNNAGGWGGDAHTADTPAKTASQWGDSGGTDNSAPSVVNTNNVMPGSWDAPAAAPAWGDPSMAASTNGQVDAVGW</sequence>